<gene>
    <name evidence="1" type="ORF">SPELUC_LOCUS4631</name>
</gene>
<organism evidence="1 2">
    <name type="scientific">Cetraspora pellucida</name>
    <dbReference type="NCBI Taxonomy" id="1433469"/>
    <lineage>
        <taxon>Eukaryota</taxon>
        <taxon>Fungi</taxon>
        <taxon>Fungi incertae sedis</taxon>
        <taxon>Mucoromycota</taxon>
        <taxon>Glomeromycotina</taxon>
        <taxon>Glomeromycetes</taxon>
        <taxon>Diversisporales</taxon>
        <taxon>Gigasporaceae</taxon>
        <taxon>Cetraspora</taxon>
    </lineage>
</organism>
<protein>
    <submittedName>
        <fullName evidence="1">11428_t:CDS:1</fullName>
    </submittedName>
</protein>
<reference evidence="1" key="1">
    <citation type="submission" date="2021-06" db="EMBL/GenBank/DDBJ databases">
        <authorList>
            <person name="Kallberg Y."/>
            <person name="Tangrot J."/>
            <person name="Rosling A."/>
        </authorList>
    </citation>
    <scope>NUCLEOTIDE SEQUENCE</scope>
    <source>
        <strain evidence="1">28 12/20/2015</strain>
    </source>
</reference>
<sequence length="137" mass="15875">MWAKIFSDTFLINSDNIDVNWEFHHQIPSNGESRSARSDFAAVDEIVVTAEAAFEYNRILTAAYYLSKDEVNSSCLHIRLINETTIHLGSMKSIYNKEKKFLIYVYEKDNVTFKLYIGNQEADIEVSDMFENKCIDI</sequence>
<proteinExistence type="predicted"/>
<comment type="caution">
    <text evidence="1">The sequence shown here is derived from an EMBL/GenBank/DDBJ whole genome shotgun (WGS) entry which is preliminary data.</text>
</comment>
<evidence type="ECO:0000313" key="1">
    <source>
        <dbReference type="EMBL" id="CAG8537112.1"/>
    </source>
</evidence>
<dbReference type="EMBL" id="CAJVPW010004243">
    <property type="protein sequence ID" value="CAG8537112.1"/>
    <property type="molecule type" value="Genomic_DNA"/>
</dbReference>
<dbReference type="Proteomes" id="UP000789366">
    <property type="component" value="Unassembled WGS sequence"/>
</dbReference>
<keyword evidence="2" id="KW-1185">Reference proteome</keyword>
<evidence type="ECO:0000313" key="2">
    <source>
        <dbReference type="Proteomes" id="UP000789366"/>
    </source>
</evidence>
<name>A0ACA9LPI7_9GLOM</name>
<accession>A0ACA9LPI7</accession>